<dbReference type="AlphaFoldDB" id="A0A485M7D2"/>
<name>A0A485M7D2_9ZZZZ</name>
<evidence type="ECO:0008006" key="2">
    <source>
        <dbReference type="Google" id="ProtNLM"/>
    </source>
</evidence>
<protein>
    <recommendedName>
        <fullName evidence="2">DUF3015 domain-containing protein</fullName>
    </recommendedName>
</protein>
<sequence length="154" mass="16572">MVKKFVLAVIVISFVAIPVSSCFAANQKNTGCGLGSLIMQGNDGLLFQVLAVTTNGTCGNQTFGITSGTLNCEQPSKFVSREKMSSFIADNMDNLANDIARGHGEYLNTLAVLMEVPEGSRADFYTLLQNNFSNIYSSPQISSVEVLDNIESLM</sequence>
<gene>
    <name evidence="1" type="ORF">SCFA_90038</name>
</gene>
<accession>A0A485M7D2</accession>
<evidence type="ECO:0000313" key="1">
    <source>
        <dbReference type="EMBL" id="VFU18834.1"/>
    </source>
</evidence>
<dbReference type="Pfam" id="PF11220">
    <property type="entry name" value="DUF3015"/>
    <property type="match status" value="1"/>
</dbReference>
<reference evidence="1" key="1">
    <citation type="submission" date="2019-03" db="EMBL/GenBank/DDBJ databases">
        <authorList>
            <person name="Hao L."/>
        </authorList>
    </citation>
    <scope>NUCLEOTIDE SEQUENCE</scope>
</reference>
<dbReference type="EMBL" id="CAADRM010000158">
    <property type="protein sequence ID" value="VFU18834.1"/>
    <property type="molecule type" value="Genomic_DNA"/>
</dbReference>
<organism evidence="1">
    <name type="scientific">anaerobic digester metagenome</name>
    <dbReference type="NCBI Taxonomy" id="1263854"/>
    <lineage>
        <taxon>unclassified sequences</taxon>
        <taxon>metagenomes</taxon>
        <taxon>ecological metagenomes</taxon>
    </lineage>
</organism>
<proteinExistence type="predicted"/>
<dbReference type="InterPro" id="IPR021383">
    <property type="entry name" value="DUF3015"/>
</dbReference>